<evidence type="ECO:0000313" key="5">
    <source>
        <dbReference type="Proteomes" id="UP001595462"/>
    </source>
</evidence>
<organism evidence="4 5">
    <name type="scientific">Salinisphaera aquimarina</name>
    <dbReference type="NCBI Taxonomy" id="2094031"/>
    <lineage>
        <taxon>Bacteria</taxon>
        <taxon>Pseudomonadati</taxon>
        <taxon>Pseudomonadota</taxon>
        <taxon>Gammaproteobacteria</taxon>
        <taxon>Salinisphaerales</taxon>
        <taxon>Salinisphaeraceae</taxon>
        <taxon>Salinisphaera</taxon>
    </lineage>
</organism>
<evidence type="ECO:0000256" key="2">
    <source>
        <dbReference type="ARBA" id="ARBA00023315"/>
    </source>
</evidence>
<feature type="domain" description="N-acetyltransferase" evidence="3">
    <location>
        <begin position="4"/>
        <end position="161"/>
    </location>
</feature>
<dbReference type="RefSeq" id="WP_380688416.1">
    <property type="nucleotide sequence ID" value="NZ_JBHRSS010000003.1"/>
</dbReference>
<protein>
    <submittedName>
        <fullName evidence="4">GNAT family N-acetyltransferase</fullName>
    </submittedName>
</protein>
<keyword evidence="5" id="KW-1185">Reference proteome</keyword>
<dbReference type="Proteomes" id="UP001595462">
    <property type="component" value="Unassembled WGS sequence"/>
</dbReference>
<keyword evidence="1" id="KW-0808">Transferase</keyword>
<dbReference type="PANTHER" id="PTHR43877">
    <property type="entry name" value="AMINOALKYLPHOSPHONATE N-ACETYLTRANSFERASE-RELATED-RELATED"/>
    <property type="match status" value="1"/>
</dbReference>
<dbReference type="EMBL" id="JBHRSS010000003">
    <property type="protein sequence ID" value="MFC3103923.1"/>
    <property type="molecule type" value="Genomic_DNA"/>
</dbReference>
<evidence type="ECO:0000256" key="1">
    <source>
        <dbReference type="ARBA" id="ARBA00022679"/>
    </source>
</evidence>
<dbReference type="SUPFAM" id="SSF55729">
    <property type="entry name" value="Acyl-CoA N-acyltransferases (Nat)"/>
    <property type="match status" value="1"/>
</dbReference>
<dbReference type="CDD" id="cd04301">
    <property type="entry name" value="NAT_SF"/>
    <property type="match status" value="1"/>
</dbReference>
<accession>A0ABV7EMI2</accession>
<sequence length="173" mass="18789">MSGLVLRAATTPTEHARLSELAHAIWHEHYPGIISVAQIDYMLAHGYSAATLAAEQDAGTRFVLAYLENTPIGLAATTPVGPEAWLDKLYVHACARGEGVARALCQDAMGFARCSNARQLRLRVNRDNQQAIAAYERLGFVIDTQDIKDIGNGYVMDDYLMSTALQLPRAGTG</sequence>
<gene>
    <name evidence="4" type="ORF">ACFOSU_08465</name>
</gene>
<dbReference type="PANTHER" id="PTHR43877:SF2">
    <property type="entry name" value="AMINOALKYLPHOSPHONATE N-ACETYLTRANSFERASE-RELATED"/>
    <property type="match status" value="1"/>
</dbReference>
<dbReference type="Pfam" id="PF00583">
    <property type="entry name" value="Acetyltransf_1"/>
    <property type="match status" value="1"/>
</dbReference>
<evidence type="ECO:0000259" key="3">
    <source>
        <dbReference type="PROSITE" id="PS51186"/>
    </source>
</evidence>
<dbReference type="InterPro" id="IPR050832">
    <property type="entry name" value="Bact_Acetyltransf"/>
</dbReference>
<evidence type="ECO:0000313" key="4">
    <source>
        <dbReference type="EMBL" id="MFC3103923.1"/>
    </source>
</evidence>
<comment type="caution">
    <text evidence="4">The sequence shown here is derived from an EMBL/GenBank/DDBJ whole genome shotgun (WGS) entry which is preliminary data.</text>
</comment>
<dbReference type="InterPro" id="IPR000182">
    <property type="entry name" value="GNAT_dom"/>
</dbReference>
<keyword evidence="2" id="KW-0012">Acyltransferase</keyword>
<name>A0ABV7EMI2_9GAMM</name>
<dbReference type="InterPro" id="IPR016181">
    <property type="entry name" value="Acyl_CoA_acyltransferase"/>
</dbReference>
<dbReference type="Gene3D" id="3.40.630.30">
    <property type="match status" value="1"/>
</dbReference>
<dbReference type="PROSITE" id="PS51186">
    <property type="entry name" value="GNAT"/>
    <property type="match status" value="1"/>
</dbReference>
<proteinExistence type="predicted"/>
<reference evidence="5" key="1">
    <citation type="journal article" date="2019" name="Int. J. Syst. Evol. Microbiol.">
        <title>The Global Catalogue of Microorganisms (GCM) 10K type strain sequencing project: providing services to taxonomists for standard genome sequencing and annotation.</title>
        <authorList>
            <consortium name="The Broad Institute Genomics Platform"/>
            <consortium name="The Broad Institute Genome Sequencing Center for Infectious Disease"/>
            <person name="Wu L."/>
            <person name="Ma J."/>
        </authorList>
    </citation>
    <scope>NUCLEOTIDE SEQUENCE [LARGE SCALE GENOMIC DNA]</scope>
    <source>
        <strain evidence="5">KCTC 52640</strain>
    </source>
</reference>